<evidence type="ECO:0000256" key="7">
    <source>
        <dbReference type="RuleBase" id="RU363032"/>
    </source>
</evidence>
<feature type="transmembrane region" description="Helical" evidence="7">
    <location>
        <begin position="132"/>
        <end position="158"/>
    </location>
</feature>
<keyword evidence="2 7" id="KW-0813">Transport</keyword>
<dbReference type="KEGG" id="lfp:Y981_01840"/>
<accession>A0A059XXQ8</accession>
<dbReference type="InterPro" id="IPR035906">
    <property type="entry name" value="MetI-like_sf"/>
</dbReference>
<evidence type="ECO:0000259" key="8">
    <source>
        <dbReference type="PROSITE" id="PS50928"/>
    </source>
</evidence>
<evidence type="ECO:0000256" key="4">
    <source>
        <dbReference type="ARBA" id="ARBA00022692"/>
    </source>
</evidence>
<dbReference type="InterPro" id="IPR000515">
    <property type="entry name" value="MetI-like"/>
</dbReference>
<keyword evidence="4 7" id="KW-0812">Transmembrane</keyword>
<name>A0A059XXQ8_9BACT</name>
<evidence type="ECO:0000256" key="3">
    <source>
        <dbReference type="ARBA" id="ARBA00022475"/>
    </source>
</evidence>
<dbReference type="RefSeq" id="WP_038504442.1">
    <property type="nucleotide sequence ID" value="NZ_CP007243.1"/>
</dbReference>
<evidence type="ECO:0000313" key="9">
    <source>
        <dbReference type="EMBL" id="AIA30012.1"/>
    </source>
</evidence>
<dbReference type="GO" id="GO:0005886">
    <property type="term" value="C:plasma membrane"/>
    <property type="evidence" value="ECO:0007669"/>
    <property type="project" value="UniProtKB-SubCell"/>
</dbReference>
<evidence type="ECO:0000313" key="10">
    <source>
        <dbReference type="Proteomes" id="UP000027059"/>
    </source>
</evidence>
<feature type="transmembrane region" description="Helical" evidence="7">
    <location>
        <begin position="239"/>
        <end position="263"/>
    </location>
</feature>
<evidence type="ECO:0000256" key="6">
    <source>
        <dbReference type="ARBA" id="ARBA00023136"/>
    </source>
</evidence>
<dbReference type="Pfam" id="PF19300">
    <property type="entry name" value="BPD_transp_1_N"/>
    <property type="match status" value="1"/>
</dbReference>
<dbReference type="PANTHER" id="PTHR30465">
    <property type="entry name" value="INNER MEMBRANE ABC TRANSPORTER"/>
    <property type="match status" value="1"/>
</dbReference>
<reference evidence="9 10" key="2">
    <citation type="journal article" date="2015" name="Biomed. Res. Int.">
        <title>Effects of Arsenite Resistance on the Growth and Functional Gene Expression of Leptospirillum ferriphilum and Acidithiobacillus thiooxidans in Pure Culture and Coculture.</title>
        <authorList>
            <person name="Jiang H."/>
            <person name="Liang Y."/>
            <person name="Yin H."/>
            <person name="Xiao Y."/>
            <person name="Guo X."/>
            <person name="Xu Y."/>
            <person name="Hu Q."/>
            <person name="Liu H."/>
            <person name="Liu X."/>
        </authorList>
    </citation>
    <scope>NUCLEOTIDE SEQUENCE [LARGE SCALE GENOMIC DNA]</scope>
    <source>
        <strain evidence="9 10">YSK</strain>
    </source>
</reference>
<gene>
    <name evidence="9" type="ORF">Y981_01840</name>
</gene>
<dbReference type="CDD" id="cd06261">
    <property type="entry name" value="TM_PBP2"/>
    <property type="match status" value="1"/>
</dbReference>
<proteinExistence type="inferred from homology"/>
<dbReference type="Pfam" id="PF00528">
    <property type="entry name" value="BPD_transp_1"/>
    <property type="match status" value="1"/>
</dbReference>
<dbReference type="OrthoDB" id="9806409at2"/>
<dbReference type="EMBL" id="CP007243">
    <property type="protein sequence ID" value="AIA30012.1"/>
    <property type="molecule type" value="Genomic_DNA"/>
</dbReference>
<organism evidence="9 10">
    <name type="scientific">Leptospirillum ferriphilum YSK</name>
    <dbReference type="NCBI Taxonomy" id="1441628"/>
    <lineage>
        <taxon>Bacteria</taxon>
        <taxon>Pseudomonadati</taxon>
        <taxon>Nitrospirota</taxon>
        <taxon>Nitrospiria</taxon>
        <taxon>Nitrospirales</taxon>
        <taxon>Nitrospiraceae</taxon>
        <taxon>Leptospirillum</taxon>
    </lineage>
</organism>
<evidence type="ECO:0000256" key="1">
    <source>
        <dbReference type="ARBA" id="ARBA00004651"/>
    </source>
</evidence>
<feature type="transmembrane region" description="Helical" evidence="7">
    <location>
        <begin position="275"/>
        <end position="296"/>
    </location>
</feature>
<dbReference type="PROSITE" id="PS50928">
    <property type="entry name" value="ABC_TM1"/>
    <property type="match status" value="1"/>
</dbReference>
<comment type="similarity">
    <text evidence="7">Belongs to the binding-protein-dependent transport system permease family.</text>
</comment>
<protein>
    <submittedName>
        <fullName evidence="9">Oligopeptide ABC transporter</fullName>
    </submittedName>
</protein>
<feature type="domain" description="ABC transmembrane type-1" evidence="8">
    <location>
        <begin position="93"/>
        <end position="289"/>
    </location>
</feature>
<dbReference type="InterPro" id="IPR045621">
    <property type="entry name" value="BPD_transp_1_N"/>
</dbReference>
<dbReference type="SUPFAM" id="SSF161098">
    <property type="entry name" value="MetI-like"/>
    <property type="match status" value="1"/>
</dbReference>
<feature type="transmembrane region" description="Helical" evidence="7">
    <location>
        <begin position="213"/>
        <end position="233"/>
    </location>
</feature>
<keyword evidence="3" id="KW-1003">Cell membrane</keyword>
<reference evidence="10" key="1">
    <citation type="submission" date="2014-02" db="EMBL/GenBank/DDBJ databases">
        <title>Complete genome sequence and comparative genomic analysis of the nitrogen-fixing bacterium Leptospirillum ferriphilum YSK.</title>
        <authorList>
            <person name="Guo X."/>
            <person name="Yin H."/>
            <person name="Liang Y."/>
            <person name="Hu Q."/>
            <person name="Ma L."/>
            <person name="Xiao Y."/>
            <person name="Zhang X."/>
            <person name="Qiu G."/>
            <person name="Liu X."/>
        </authorList>
    </citation>
    <scope>NUCLEOTIDE SEQUENCE [LARGE SCALE GENOMIC DNA]</scope>
    <source>
        <strain evidence="10">YSK</strain>
    </source>
</reference>
<sequence length="303" mass="33427">MNRIVRRFLASILLVWAVFTLTFFLSRWAPGSPFQGERKLPPEIMRSILAYYHLDRPLPVQYWEALKKTAMGDWGSSFKNPGIRVSEIIGQALPVSLTLGGVALLEALFLSLILGTWMALSKGPVKGFLRSLTSFEVALPSFLLAALLIDLFSVRLGLFPPALWSGWRSVLLPSFAMAIAPSGYLARLFATSLEETIRSPHYQAARGRGIRPFQLLLSHGWLLSLNAVVSILGPVSASFLTGSFVVESLFAIPGIGRVFVLSVTNRDYPLIMGTTLVYTMFLVGMTLLGDLIGEWIDPRVRAL</sequence>
<feature type="transmembrane region" description="Helical" evidence="7">
    <location>
        <begin position="170"/>
        <end position="193"/>
    </location>
</feature>
<evidence type="ECO:0000256" key="2">
    <source>
        <dbReference type="ARBA" id="ARBA00022448"/>
    </source>
</evidence>
<keyword evidence="6 7" id="KW-0472">Membrane</keyword>
<keyword evidence="5 7" id="KW-1133">Transmembrane helix</keyword>
<dbReference type="PANTHER" id="PTHR30465:SF74">
    <property type="entry name" value="OLIGOPEPTIDE TRANSPORT SYSTEM PERMEASE PROTEIN OPPB"/>
    <property type="match status" value="1"/>
</dbReference>
<comment type="subcellular location">
    <subcellularLocation>
        <location evidence="1 7">Cell membrane</location>
        <topology evidence="1 7">Multi-pass membrane protein</topology>
    </subcellularLocation>
</comment>
<dbReference type="Proteomes" id="UP000027059">
    <property type="component" value="Chromosome"/>
</dbReference>
<feature type="transmembrane region" description="Helical" evidence="7">
    <location>
        <begin position="99"/>
        <end position="120"/>
    </location>
</feature>
<evidence type="ECO:0000256" key="5">
    <source>
        <dbReference type="ARBA" id="ARBA00022989"/>
    </source>
</evidence>
<dbReference type="AlphaFoldDB" id="A0A059XXQ8"/>
<dbReference type="GO" id="GO:0055085">
    <property type="term" value="P:transmembrane transport"/>
    <property type="evidence" value="ECO:0007669"/>
    <property type="project" value="InterPro"/>
</dbReference>
<dbReference type="Gene3D" id="1.10.3720.10">
    <property type="entry name" value="MetI-like"/>
    <property type="match status" value="1"/>
</dbReference>
<keyword evidence="10" id="KW-1185">Reference proteome</keyword>
<dbReference type="HOGENOM" id="CLU_036879_1_2_0"/>